<comment type="caution">
    <text evidence="2">The sequence shown here is derived from an EMBL/GenBank/DDBJ whole genome shotgun (WGS) entry which is preliminary data.</text>
</comment>
<accession>A0ABN3WZT3</accession>
<organism evidence="2 3">
    <name type="scientific">Streptomyces thioluteus</name>
    <dbReference type="NCBI Taxonomy" id="66431"/>
    <lineage>
        <taxon>Bacteria</taxon>
        <taxon>Bacillati</taxon>
        <taxon>Actinomycetota</taxon>
        <taxon>Actinomycetes</taxon>
        <taxon>Kitasatosporales</taxon>
        <taxon>Streptomycetaceae</taxon>
        <taxon>Streptomyces</taxon>
    </lineage>
</organism>
<protein>
    <submittedName>
        <fullName evidence="2">Uncharacterized protein</fullName>
    </submittedName>
</protein>
<dbReference type="Proteomes" id="UP001501102">
    <property type="component" value="Unassembled WGS sequence"/>
</dbReference>
<gene>
    <name evidence="2" type="ORF">GCM10020221_31150</name>
</gene>
<dbReference type="EMBL" id="BAAAXZ010000116">
    <property type="protein sequence ID" value="GAA2933133.1"/>
    <property type="molecule type" value="Genomic_DNA"/>
</dbReference>
<feature type="compositionally biased region" description="Low complexity" evidence="1">
    <location>
        <begin position="20"/>
        <end position="35"/>
    </location>
</feature>
<sequence length="66" mass="6757">MTVGTGRSRKWPPCPRPRDAAGAAGAAAAVPAPAAEGDGSRAEGRRGPQYHPPARPLLLLHVMCSS</sequence>
<keyword evidence="3" id="KW-1185">Reference proteome</keyword>
<evidence type="ECO:0000256" key="1">
    <source>
        <dbReference type="SAM" id="MobiDB-lite"/>
    </source>
</evidence>
<proteinExistence type="predicted"/>
<evidence type="ECO:0000313" key="3">
    <source>
        <dbReference type="Proteomes" id="UP001501102"/>
    </source>
</evidence>
<evidence type="ECO:0000313" key="2">
    <source>
        <dbReference type="EMBL" id="GAA2933133.1"/>
    </source>
</evidence>
<name>A0ABN3WZT3_STRTU</name>
<feature type="region of interest" description="Disordered" evidence="1">
    <location>
        <begin position="1"/>
        <end position="55"/>
    </location>
</feature>
<reference evidence="2 3" key="1">
    <citation type="journal article" date="2019" name="Int. J. Syst. Evol. Microbiol.">
        <title>The Global Catalogue of Microorganisms (GCM) 10K type strain sequencing project: providing services to taxonomists for standard genome sequencing and annotation.</title>
        <authorList>
            <consortium name="The Broad Institute Genomics Platform"/>
            <consortium name="The Broad Institute Genome Sequencing Center for Infectious Disease"/>
            <person name="Wu L."/>
            <person name="Ma J."/>
        </authorList>
    </citation>
    <scope>NUCLEOTIDE SEQUENCE [LARGE SCALE GENOMIC DNA]</scope>
    <source>
        <strain evidence="2 3">JCM 4087</strain>
    </source>
</reference>